<feature type="transmembrane region" description="Helical" evidence="2">
    <location>
        <begin position="66"/>
        <end position="88"/>
    </location>
</feature>
<organism evidence="3 4">
    <name type="scientific">Jiella sonneratiae</name>
    <dbReference type="NCBI Taxonomy" id="2816856"/>
    <lineage>
        <taxon>Bacteria</taxon>
        <taxon>Pseudomonadati</taxon>
        <taxon>Pseudomonadota</taxon>
        <taxon>Alphaproteobacteria</taxon>
        <taxon>Hyphomicrobiales</taxon>
        <taxon>Aurantimonadaceae</taxon>
        <taxon>Jiella</taxon>
    </lineage>
</organism>
<evidence type="ECO:0000313" key="4">
    <source>
        <dbReference type="Proteomes" id="UP000664288"/>
    </source>
</evidence>
<evidence type="ECO:0000256" key="2">
    <source>
        <dbReference type="SAM" id="Phobius"/>
    </source>
</evidence>
<feature type="compositionally biased region" description="Basic and acidic residues" evidence="1">
    <location>
        <begin position="125"/>
        <end position="146"/>
    </location>
</feature>
<feature type="transmembrane region" description="Helical" evidence="2">
    <location>
        <begin position="6"/>
        <end position="29"/>
    </location>
</feature>
<comment type="caution">
    <text evidence="3">The sequence shown here is derived from an EMBL/GenBank/DDBJ whole genome shotgun (WGS) entry which is preliminary data.</text>
</comment>
<reference evidence="3 4" key="1">
    <citation type="submission" date="2021-03" db="EMBL/GenBank/DDBJ databases">
        <title>Whole genome sequence of Jiella sp. MQZ13P-4.</title>
        <authorList>
            <person name="Tuo L."/>
        </authorList>
    </citation>
    <scope>NUCLEOTIDE SEQUENCE [LARGE SCALE GENOMIC DNA]</scope>
    <source>
        <strain evidence="3 4">MQZ13P-4</strain>
    </source>
</reference>
<dbReference type="Proteomes" id="UP000664288">
    <property type="component" value="Unassembled WGS sequence"/>
</dbReference>
<proteinExistence type="predicted"/>
<dbReference type="NCBIfam" id="TIGR01300">
    <property type="entry name" value="CPA3_mnhG_phaG"/>
    <property type="match status" value="1"/>
</dbReference>
<dbReference type="NCBIfam" id="NF009314">
    <property type="entry name" value="PRK12674.1-2"/>
    <property type="match status" value="1"/>
</dbReference>
<evidence type="ECO:0000256" key="1">
    <source>
        <dbReference type="SAM" id="MobiDB-lite"/>
    </source>
</evidence>
<keyword evidence="2" id="KW-0812">Transmembrane</keyword>
<keyword evidence="2" id="KW-0472">Membrane</keyword>
<gene>
    <name evidence="3" type="ORF">J1C47_06535</name>
</gene>
<protein>
    <submittedName>
        <fullName evidence="3">Monovalent cation/H(+) antiporter subunit G</fullName>
    </submittedName>
</protein>
<dbReference type="InterPro" id="IPR005133">
    <property type="entry name" value="PhaG_MnhG_YufB"/>
</dbReference>
<dbReference type="PANTHER" id="PTHR34703">
    <property type="entry name" value="ANTIPORTER SUBUNIT MNHG2-RELATED"/>
    <property type="match status" value="1"/>
</dbReference>
<keyword evidence="4" id="KW-1185">Reference proteome</keyword>
<accession>A0ABS3J0W7</accession>
<sequence>MIDAVLSILAGLLILAGSLFAAVAAFGMLRLPDLYTRMHAASKAGSVGSGMALMALALVSHSGPEALRAIAAIAFFLLTAPLSAHLLAKAAYAVGYRMWPGSVLDEMPKLAVTTRQSDTPGSDRPGPERPAPDRRAPAAPERREGD</sequence>
<keyword evidence="2" id="KW-1133">Transmembrane helix</keyword>
<evidence type="ECO:0000313" key="3">
    <source>
        <dbReference type="EMBL" id="MBO0903294.1"/>
    </source>
</evidence>
<feature type="region of interest" description="Disordered" evidence="1">
    <location>
        <begin position="109"/>
        <end position="146"/>
    </location>
</feature>
<name>A0ABS3J0W7_9HYPH</name>
<dbReference type="RefSeq" id="WP_207349936.1">
    <property type="nucleotide sequence ID" value="NZ_JAFMPY010000005.1"/>
</dbReference>
<dbReference type="EMBL" id="JAFMPY010000005">
    <property type="protein sequence ID" value="MBO0903294.1"/>
    <property type="molecule type" value="Genomic_DNA"/>
</dbReference>
<dbReference type="Pfam" id="PF03334">
    <property type="entry name" value="PhaG_MnhG_YufB"/>
    <property type="match status" value="1"/>
</dbReference>
<dbReference type="PANTHER" id="PTHR34703:SF1">
    <property type="entry name" value="ANTIPORTER SUBUNIT MNHG2-RELATED"/>
    <property type="match status" value="1"/>
</dbReference>